<protein>
    <submittedName>
        <fullName evidence="1">Cytochrome P</fullName>
    </submittedName>
</protein>
<dbReference type="InterPro" id="IPR001128">
    <property type="entry name" value="Cyt_P450"/>
</dbReference>
<comment type="caution">
    <text evidence="1">The sequence shown here is derived from an EMBL/GenBank/DDBJ whole genome shotgun (WGS) entry which is preliminary data.</text>
</comment>
<sequence length="135" mass="14894">MVCGGTVLKGGERDSLAAEFRQIVSEITELLGKPNISDYYLGLARFDLQGVAKHMDGLVLRSDSSSNTIEFAMAELMNEPDILKKAQQELEDVIDKTQHSRRVSPSQAIIFISSSERNFEVTSNSTAAMPHCMPM</sequence>
<name>A0A2P5DDV3_PARAD</name>
<dbReference type="Gene3D" id="1.10.630.10">
    <property type="entry name" value="Cytochrome P450"/>
    <property type="match status" value="1"/>
</dbReference>
<dbReference type="EMBL" id="JXTB01000044">
    <property type="protein sequence ID" value="PON71461.1"/>
    <property type="molecule type" value="Genomic_DNA"/>
</dbReference>
<evidence type="ECO:0000313" key="2">
    <source>
        <dbReference type="Proteomes" id="UP000237105"/>
    </source>
</evidence>
<evidence type="ECO:0000313" key="1">
    <source>
        <dbReference type="EMBL" id="PON71461.1"/>
    </source>
</evidence>
<accession>A0A2P5DDV3</accession>
<dbReference type="STRING" id="3476.A0A2P5DDV3"/>
<dbReference type="GO" id="GO:0005506">
    <property type="term" value="F:iron ion binding"/>
    <property type="evidence" value="ECO:0007669"/>
    <property type="project" value="InterPro"/>
</dbReference>
<keyword evidence="2" id="KW-1185">Reference proteome</keyword>
<organism evidence="1 2">
    <name type="scientific">Parasponia andersonii</name>
    <name type="common">Sponia andersonii</name>
    <dbReference type="NCBI Taxonomy" id="3476"/>
    <lineage>
        <taxon>Eukaryota</taxon>
        <taxon>Viridiplantae</taxon>
        <taxon>Streptophyta</taxon>
        <taxon>Embryophyta</taxon>
        <taxon>Tracheophyta</taxon>
        <taxon>Spermatophyta</taxon>
        <taxon>Magnoliopsida</taxon>
        <taxon>eudicotyledons</taxon>
        <taxon>Gunneridae</taxon>
        <taxon>Pentapetalae</taxon>
        <taxon>rosids</taxon>
        <taxon>fabids</taxon>
        <taxon>Rosales</taxon>
        <taxon>Cannabaceae</taxon>
        <taxon>Parasponia</taxon>
    </lineage>
</organism>
<dbReference type="PANTHER" id="PTHR47951:SF3">
    <property type="entry name" value="CYTOCHROME P450, FAMILY 706, SUBFAMILY A, POLYPEPTIDE 4"/>
    <property type="match status" value="1"/>
</dbReference>
<dbReference type="GO" id="GO:0020037">
    <property type="term" value="F:heme binding"/>
    <property type="evidence" value="ECO:0007669"/>
    <property type="project" value="InterPro"/>
</dbReference>
<dbReference type="InterPro" id="IPR036396">
    <property type="entry name" value="Cyt_P450_sf"/>
</dbReference>
<dbReference type="OrthoDB" id="2789670at2759"/>
<dbReference type="PANTHER" id="PTHR47951">
    <property type="entry name" value="OS08G0547900 PROTEIN"/>
    <property type="match status" value="1"/>
</dbReference>
<gene>
    <name evidence="1" type="ORF">PanWU01x14_072580</name>
</gene>
<reference evidence="2" key="1">
    <citation type="submission" date="2016-06" db="EMBL/GenBank/DDBJ databases">
        <title>Parallel loss of symbiosis genes in relatives of nitrogen-fixing non-legume Parasponia.</title>
        <authorList>
            <person name="Van Velzen R."/>
            <person name="Holmer R."/>
            <person name="Bu F."/>
            <person name="Rutten L."/>
            <person name="Van Zeijl A."/>
            <person name="Liu W."/>
            <person name="Santuari L."/>
            <person name="Cao Q."/>
            <person name="Sharma T."/>
            <person name="Shen D."/>
            <person name="Roswanjaya Y."/>
            <person name="Wardhani T."/>
            <person name="Kalhor M.S."/>
            <person name="Jansen J."/>
            <person name="Van den Hoogen J."/>
            <person name="Gungor B."/>
            <person name="Hartog M."/>
            <person name="Hontelez J."/>
            <person name="Verver J."/>
            <person name="Yang W.-C."/>
            <person name="Schijlen E."/>
            <person name="Repin R."/>
            <person name="Schilthuizen M."/>
            <person name="Schranz E."/>
            <person name="Heidstra R."/>
            <person name="Miyata K."/>
            <person name="Fedorova E."/>
            <person name="Kohlen W."/>
            <person name="Bisseling T."/>
            <person name="Smit S."/>
            <person name="Geurts R."/>
        </authorList>
    </citation>
    <scope>NUCLEOTIDE SEQUENCE [LARGE SCALE GENOMIC DNA]</scope>
    <source>
        <strain evidence="2">cv. WU1-14</strain>
    </source>
</reference>
<proteinExistence type="predicted"/>
<dbReference type="Proteomes" id="UP000237105">
    <property type="component" value="Unassembled WGS sequence"/>
</dbReference>
<dbReference type="GO" id="GO:0004497">
    <property type="term" value="F:monooxygenase activity"/>
    <property type="evidence" value="ECO:0007669"/>
    <property type="project" value="InterPro"/>
</dbReference>
<dbReference type="AlphaFoldDB" id="A0A2P5DDV3"/>
<dbReference type="Pfam" id="PF00067">
    <property type="entry name" value="p450"/>
    <property type="match status" value="1"/>
</dbReference>
<dbReference type="SUPFAM" id="SSF48264">
    <property type="entry name" value="Cytochrome P450"/>
    <property type="match status" value="1"/>
</dbReference>
<dbReference type="GO" id="GO:0016705">
    <property type="term" value="F:oxidoreductase activity, acting on paired donors, with incorporation or reduction of molecular oxygen"/>
    <property type="evidence" value="ECO:0007669"/>
    <property type="project" value="InterPro"/>
</dbReference>